<dbReference type="InParanoid" id="G8YHC7"/>
<dbReference type="GO" id="GO:0000176">
    <property type="term" value="C:nuclear exosome (RNase complex)"/>
    <property type="evidence" value="ECO:0007669"/>
    <property type="project" value="TreeGrafter"/>
</dbReference>
<dbReference type="PANTHER" id="PTHR11097:SF8">
    <property type="entry name" value="EXOSOME COMPLEX COMPONENT RRP42"/>
    <property type="match status" value="1"/>
</dbReference>
<comment type="similarity">
    <text evidence="3">Belongs to the RNase PH family.</text>
</comment>
<dbReference type="GO" id="GO:0016075">
    <property type="term" value="P:rRNA catabolic process"/>
    <property type="evidence" value="ECO:0007669"/>
    <property type="project" value="TreeGrafter"/>
</dbReference>
<dbReference type="Pfam" id="PF01138">
    <property type="entry name" value="RNase_PH"/>
    <property type="match status" value="1"/>
</dbReference>
<dbReference type="FunCoup" id="G8YHC7">
    <property type="interactions" value="288"/>
</dbReference>
<reference evidence="9" key="1">
    <citation type="submission" date="2011-10" db="EMBL/GenBank/DDBJ databases">
        <authorList>
            <person name="Genoscope - CEA"/>
        </authorList>
    </citation>
    <scope>NUCLEOTIDE SEQUENCE</scope>
</reference>
<evidence type="ECO:0000259" key="7">
    <source>
        <dbReference type="Pfam" id="PF01138"/>
    </source>
</evidence>
<dbReference type="InterPro" id="IPR036345">
    <property type="entry name" value="ExoRNase_PH_dom2_sf"/>
</dbReference>
<dbReference type="GO" id="GO:0071028">
    <property type="term" value="P:nuclear mRNA surveillance"/>
    <property type="evidence" value="ECO:0007669"/>
    <property type="project" value="TreeGrafter"/>
</dbReference>
<sequence length="287" mass="32233">MILSPAERSYLYDSLAKDELIRPDARADYQFRPIEVKTSFLPSSNGSARVRLTDGSEIITSIKSKVVLAAEEKSLIECDIDIPGFRDDSNFVANLKYNMTSLLNKSFPFESLKLTSKYAFKLFIDCVVISYSSFPLTFISIACYLALKSTKLPKLISDVNDEETAEQPLFSDDWENAQYLGDLNDSKSFNPPLIIVIGVVGKNLLFDPSAEEEQVLENGIIISWYNNDISTPIHNLNFSVHSNMPNYKGLSQQMIMKSILMARKHCANIVKALDQAIEEQTDDGVIF</sequence>
<dbReference type="EMBL" id="FO082053">
    <property type="protein sequence ID" value="CCE80064.1"/>
    <property type="molecule type" value="Genomic_DNA"/>
</dbReference>
<dbReference type="GO" id="GO:0000177">
    <property type="term" value="C:cytoplasmic exosome (RNase complex)"/>
    <property type="evidence" value="ECO:0007669"/>
    <property type="project" value="UniProtKB-ARBA"/>
</dbReference>
<dbReference type="SUPFAM" id="SSF54211">
    <property type="entry name" value="Ribosomal protein S5 domain 2-like"/>
    <property type="match status" value="1"/>
</dbReference>
<dbReference type="InterPro" id="IPR027408">
    <property type="entry name" value="PNPase/RNase_PH_dom_sf"/>
</dbReference>
<dbReference type="GO" id="GO:0071038">
    <property type="term" value="P:TRAMP-dependent tRNA surveillance pathway"/>
    <property type="evidence" value="ECO:0007669"/>
    <property type="project" value="TreeGrafter"/>
</dbReference>
<keyword evidence="10" id="KW-1185">Reference proteome</keyword>
<accession>G8YHC7</accession>
<dbReference type="EMBL" id="FO082052">
    <property type="protein sequence ID" value="CCE80829.1"/>
    <property type="molecule type" value="Genomic_DNA"/>
</dbReference>
<evidence type="ECO:0000313" key="8">
    <source>
        <dbReference type="EMBL" id="CCE80064.1"/>
    </source>
</evidence>
<dbReference type="GO" id="GO:0034476">
    <property type="term" value="P:U5 snRNA 3'-end processing"/>
    <property type="evidence" value="ECO:0007669"/>
    <property type="project" value="TreeGrafter"/>
</dbReference>
<dbReference type="OrthoDB" id="272245at2759"/>
<evidence type="ECO:0000256" key="1">
    <source>
        <dbReference type="ARBA" id="ARBA00004496"/>
    </source>
</evidence>
<protein>
    <recommendedName>
        <fullName evidence="6">Ribosomal RNA-processing protein 42</fullName>
    </recommendedName>
</protein>
<keyword evidence="5" id="KW-0271">Exosome</keyword>
<proteinExistence type="inferred from homology"/>
<dbReference type="AlphaFoldDB" id="G8YHC7"/>
<feature type="domain" description="Exoribonuclease phosphorolytic" evidence="7">
    <location>
        <begin position="30"/>
        <end position="153"/>
    </location>
</feature>
<evidence type="ECO:0000256" key="6">
    <source>
        <dbReference type="ARBA" id="ARBA00042523"/>
    </source>
</evidence>
<dbReference type="InterPro" id="IPR020568">
    <property type="entry name" value="Ribosomal_Su5_D2-typ_SF"/>
</dbReference>
<dbReference type="HOGENOM" id="CLU_046570_1_0_1"/>
<dbReference type="Proteomes" id="UP000005222">
    <property type="component" value="Chromosome H"/>
</dbReference>
<dbReference type="InterPro" id="IPR001247">
    <property type="entry name" value="ExoRNase_PH_dom1"/>
</dbReference>
<dbReference type="GO" id="GO:0071035">
    <property type="term" value="P:nuclear polyadenylation-dependent rRNA catabolic process"/>
    <property type="evidence" value="ECO:0007669"/>
    <property type="project" value="TreeGrafter"/>
</dbReference>
<dbReference type="Gene3D" id="3.30.230.70">
    <property type="entry name" value="GHMP Kinase, N-terminal domain"/>
    <property type="match status" value="1"/>
</dbReference>
<name>G8YHC7_PICSO</name>
<dbReference type="InterPro" id="IPR050590">
    <property type="entry name" value="Exosome_comp_Rrp42_subfam"/>
</dbReference>
<reference evidence="10" key="2">
    <citation type="journal article" date="2012" name="G3 (Bethesda)">
        <title>Pichia sorbitophila, an interspecies yeast hybrid reveals early steps of genome resolution following polyploidization.</title>
        <authorList>
            <person name="Leh Louis V."/>
            <person name="Despons L."/>
            <person name="Friedrich A."/>
            <person name="Martin T."/>
            <person name="Durrens P."/>
            <person name="Casaregola S."/>
            <person name="Neuveglise C."/>
            <person name="Fairhead C."/>
            <person name="Marck C."/>
            <person name="Cruz J.A."/>
            <person name="Straub M.L."/>
            <person name="Kugler V."/>
            <person name="Sacerdot C."/>
            <person name="Uzunov Z."/>
            <person name="Thierry A."/>
            <person name="Weiss S."/>
            <person name="Bleykasten C."/>
            <person name="De Montigny J."/>
            <person name="Jacques N."/>
            <person name="Jung P."/>
            <person name="Lemaire M."/>
            <person name="Mallet S."/>
            <person name="Morel G."/>
            <person name="Richard G.F."/>
            <person name="Sarkar A."/>
            <person name="Savel G."/>
            <person name="Schacherer J."/>
            <person name="Seret M.L."/>
            <person name="Talla E."/>
            <person name="Samson G."/>
            <person name="Jubin C."/>
            <person name="Poulain J."/>
            <person name="Vacherie B."/>
            <person name="Barbe V."/>
            <person name="Pelletier E."/>
            <person name="Sherman D.J."/>
            <person name="Westhof E."/>
            <person name="Weissenbach J."/>
            <person name="Baret P.V."/>
            <person name="Wincker P."/>
            <person name="Gaillardin C."/>
            <person name="Dujon B."/>
            <person name="Souciet J.L."/>
        </authorList>
    </citation>
    <scope>NUCLEOTIDE SEQUENCE [LARGE SCALE GENOMIC DNA]</scope>
    <source>
        <strain evidence="10">ATCC MYA-4447 / BCRC 22081 / CBS 7064 / NBRC 10061 / NRRL Y-12695</strain>
    </source>
</reference>
<dbReference type="SUPFAM" id="SSF55666">
    <property type="entry name" value="Ribonuclease PH domain 2-like"/>
    <property type="match status" value="1"/>
</dbReference>
<dbReference type="GO" id="GO:0005730">
    <property type="term" value="C:nucleolus"/>
    <property type="evidence" value="ECO:0007669"/>
    <property type="project" value="UniProtKB-SubCell"/>
</dbReference>
<evidence type="ECO:0000256" key="5">
    <source>
        <dbReference type="ARBA" id="ARBA00022835"/>
    </source>
</evidence>
<dbReference type="STRING" id="559304.G8YHC7"/>
<evidence type="ECO:0000256" key="3">
    <source>
        <dbReference type="ARBA" id="ARBA00006678"/>
    </source>
</evidence>
<evidence type="ECO:0000256" key="4">
    <source>
        <dbReference type="ARBA" id="ARBA00022490"/>
    </source>
</evidence>
<dbReference type="GO" id="GO:0035925">
    <property type="term" value="F:mRNA 3'-UTR AU-rich region binding"/>
    <property type="evidence" value="ECO:0007669"/>
    <property type="project" value="TreeGrafter"/>
</dbReference>
<dbReference type="Proteomes" id="UP000005222">
    <property type="component" value="Chromosome G"/>
</dbReference>
<dbReference type="eggNOG" id="KOG1612">
    <property type="taxonomic scope" value="Eukaryota"/>
</dbReference>
<dbReference type="PANTHER" id="PTHR11097">
    <property type="entry name" value="EXOSOME COMPLEX EXONUCLEASE RIBOSOMAL RNA PROCESSING PROTEIN"/>
    <property type="match status" value="1"/>
</dbReference>
<evidence type="ECO:0000313" key="9">
    <source>
        <dbReference type="EMBL" id="CCE80829.1"/>
    </source>
</evidence>
<dbReference type="GO" id="GO:0034475">
    <property type="term" value="P:U4 snRNA 3'-end processing"/>
    <property type="evidence" value="ECO:0007669"/>
    <property type="project" value="TreeGrafter"/>
</dbReference>
<dbReference type="GO" id="GO:0000467">
    <property type="term" value="P:exonucleolytic trimming to generate mature 3'-end of 5.8S rRNA from tricistronic rRNA transcript (SSU-rRNA, 5.8S rRNA, LSU-rRNA)"/>
    <property type="evidence" value="ECO:0007669"/>
    <property type="project" value="TreeGrafter"/>
</dbReference>
<evidence type="ECO:0000256" key="2">
    <source>
        <dbReference type="ARBA" id="ARBA00004604"/>
    </source>
</evidence>
<keyword evidence="4" id="KW-0963">Cytoplasm</keyword>
<evidence type="ECO:0000313" key="10">
    <source>
        <dbReference type="Proteomes" id="UP000005222"/>
    </source>
</evidence>
<gene>
    <name evidence="9" type="primary">Piso0_003161</name>
    <name evidence="8" type="ORF">GNLVRS01_PISO0G06232g</name>
    <name evidence="9" type="ORF">GNLVRS01_PISO0H06233g</name>
</gene>
<dbReference type="GO" id="GO:0034473">
    <property type="term" value="P:U1 snRNA 3'-end processing"/>
    <property type="evidence" value="ECO:0007669"/>
    <property type="project" value="TreeGrafter"/>
</dbReference>
<comment type="subcellular location">
    <subcellularLocation>
        <location evidence="1">Cytoplasm</location>
    </subcellularLocation>
    <subcellularLocation>
        <location evidence="2">Nucleus</location>
        <location evidence="2">Nucleolus</location>
    </subcellularLocation>
</comment>
<organism evidence="9 10">
    <name type="scientific">Pichia sorbitophila (strain ATCC MYA-4447 / BCRC 22081 / CBS 7064 / NBRC 10061 / NRRL Y-12695)</name>
    <name type="common">Hybrid yeast</name>
    <dbReference type="NCBI Taxonomy" id="559304"/>
    <lineage>
        <taxon>Eukaryota</taxon>
        <taxon>Fungi</taxon>
        <taxon>Dikarya</taxon>
        <taxon>Ascomycota</taxon>
        <taxon>Saccharomycotina</taxon>
        <taxon>Pichiomycetes</taxon>
        <taxon>Debaryomycetaceae</taxon>
        <taxon>Millerozyma</taxon>
    </lineage>
</organism>